<evidence type="ECO:0000256" key="4">
    <source>
        <dbReference type="ARBA" id="ARBA00022833"/>
    </source>
</evidence>
<dbReference type="InterPro" id="IPR051335">
    <property type="entry name" value="Alanyl-tRNA_Editing_Enzymes"/>
</dbReference>
<dbReference type="Gene3D" id="3.10.310.40">
    <property type="match status" value="1"/>
</dbReference>
<evidence type="ECO:0000256" key="1">
    <source>
        <dbReference type="ARBA" id="ARBA00001947"/>
    </source>
</evidence>
<dbReference type="EMBL" id="JBHUPG010000003">
    <property type="protein sequence ID" value="MFD2910742.1"/>
    <property type="molecule type" value="Genomic_DNA"/>
</dbReference>
<dbReference type="Proteomes" id="UP001597561">
    <property type="component" value="Unassembled WGS sequence"/>
</dbReference>
<keyword evidence="5" id="KW-0175">Coiled coil</keyword>
<sequence>MKLFYEDVNLQTFQAKKIDEGTDEQGRRYVVLDQTAFYPTGGGQPHDTGLMNQAPVYDVEEVDGAVRHYIEGTDPLLETVHGEVNWDRRFDHMQQHAGQHILSAAFENNFNLKTVSFHLGEEVCSIDLEAEQVSDEVLRMAESQANELVLENRPIETKWVSQEELKQYPLRKDVAVVDDIRLVIIPEADYNGCGGTHPTSTGQVGAINILHTEKQRGQTRVYFVCGKRVTEQLGEKHAVLQELTAKMSAPQEKLVEAADRLLDQNRQLEKEVEELKSQLLTFEAKQYQGNLVKEVFTGRPVAELQKLAKMIIAETDHKTVLFVNETEDKLQLICGRGSEVTTDMNKLIKSVLPMINGRGGGKPDFAQGGGEKRVSAEELLEACADYML</sequence>
<dbReference type="InterPro" id="IPR018163">
    <property type="entry name" value="Thr/Ala-tRNA-synth_IIc_edit"/>
</dbReference>
<dbReference type="PANTHER" id="PTHR43462">
    <property type="entry name" value="ALANYL-TRNA EDITING PROTEIN"/>
    <property type="match status" value="1"/>
</dbReference>
<evidence type="ECO:0000256" key="3">
    <source>
        <dbReference type="ARBA" id="ARBA00022723"/>
    </source>
</evidence>
<dbReference type="InterPro" id="IPR009000">
    <property type="entry name" value="Transl_B-barrel_sf"/>
</dbReference>
<dbReference type="SMART" id="SM00863">
    <property type="entry name" value="tRNA_SAD"/>
    <property type="match status" value="1"/>
</dbReference>
<proteinExistence type="predicted"/>
<dbReference type="RefSeq" id="WP_204729216.1">
    <property type="nucleotide sequence ID" value="NZ_JAFBDK010000007.1"/>
</dbReference>
<dbReference type="Gene3D" id="2.40.30.130">
    <property type="match status" value="1"/>
</dbReference>
<dbReference type="Pfam" id="PF01411">
    <property type="entry name" value="tRNA-synt_2c"/>
    <property type="match status" value="1"/>
</dbReference>
<evidence type="ECO:0000313" key="7">
    <source>
        <dbReference type="EMBL" id="MFD2910742.1"/>
    </source>
</evidence>
<gene>
    <name evidence="7" type="ORF">ACFS5P_02525</name>
</gene>
<evidence type="ECO:0000313" key="8">
    <source>
        <dbReference type="Proteomes" id="UP001597561"/>
    </source>
</evidence>
<feature type="domain" description="Alanyl-transfer RNA synthetases family profile" evidence="6">
    <location>
        <begin position="1"/>
        <end position="235"/>
    </location>
</feature>
<evidence type="ECO:0000256" key="2">
    <source>
        <dbReference type="ARBA" id="ARBA00004496"/>
    </source>
</evidence>
<dbReference type="Gene3D" id="3.30.980.10">
    <property type="entry name" value="Threonyl-trna Synthetase, Chain A, domain 2"/>
    <property type="match status" value="1"/>
</dbReference>
<comment type="caution">
    <text evidence="7">The sequence shown here is derived from an EMBL/GenBank/DDBJ whole genome shotgun (WGS) entry which is preliminary data.</text>
</comment>
<comment type="cofactor">
    <cofactor evidence="1">
        <name>Zn(2+)</name>
        <dbReference type="ChEBI" id="CHEBI:29105"/>
    </cofactor>
</comment>
<dbReference type="InterPro" id="IPR003156">
    <property type="entry name" value="DHHA1_dom"/>
</dbReference>
<keyword evidence="3" id="KW-0479">Metal-binding</keyword>
<dbReference type="Pfam" id="PF07973">
    <property type="entry name" value="tRNA_SAD"/>
    <property type="match status" value="1"/>
</dbReference>
<dbReference type="SUPFAM" id="SSF50447">
    <property type="entry name" value="Translation proteins"/>
    <property type="match status" value="1"/>
</dbReference>
<keyword evidence="4" id="KW-0862">Zinc</keyword>
<evidence type="ECO:0000256" key="5">
    <source>
        <dbReference type="SAM" id="Coils"/>
    </source>
</evidence>
<accession>A0ABW5ZGX9</accession>
<dbReference type="Pfam" id="PF02272">
    <property type="entry name" value="DHHA1"/>
    <property type="match status" value="1"/>
</dbReference>
<name>A0ABW5ZGX9_9BACL</name>
<dbReference type="PANTHER" id="PTHR43462:SF1">
    <property type="entry name" value="ALANYL-TRNA EDITING PROTEIN AARSD1"/>
    <property type="match status" value="1"/>
</dbReference>
<evidence type="ECO:0000259" key="6">
    <source>
        <dbReference type="PROSITE" id="PS50860"/>
    </source>
</evidence>
<dbReference type="InterPro" id="IPR018164">
    <property type="entry name" value="Ala-tRNA-synth_IIc_N"/>
</dbReference>
<dbReference type="InterPro" id="IPR018165">
    <property type="entry name" value="Ala-tRNA-synth_IIc_core"/>
</dbReference>
<keyword evidence="8" id="KW-1185">Reference proteome</keyword>
<comment type="subcellular location">
    <subcellularLocation>
        <location evidence="2">Cytoplasm</location>
    </subcellularLocation>
</comment>
<reference evidence="8" key="1">
    <citation type="journal article" date="2019" name="Int. J. Syst. Evol. Microbiol.">
        <title>The Global Catalogue of Microorganisms (GCM) 10K type strain sequencing project: providing services to taxonomists for standard genome sequencing and annotation.</title>
        <authorList>
            <consortium name="The Broad Institute Genomics Platform"/>
            <consortium name="The Broad Institute Genome Sequencing Center for Infectious Disease"/>
            <person name="Wu L."/>
            <person name="Ma J."/>
        </authorList>
    </citation>
    <scope>NUCLEOTIDE SEQUENCE [LARGE SCALE GENOMIC DNA]</scope>
    <source>
        <strain evidence="8">KCTC 13528</strain>
    </source>
</reference>
<feature type="coiled-coil region" evidence="5">
    <location>
        <begin position="251"/>
        <end position="285"/>
    </location>
</feature>
<dbReference type="InterPro" id="IPR012947">
    <property type="entry name" value="tRNA_SAD"/>
</dbReference>
<protein>
    <submittedName>
        <fullName evidence="7">DHHA1 domain-containing protein</fullName>
    </submittedName>
</protein>
<dbReference type="PROSITE" id="PS50860">
    <property type="entry name" value="AA_TRNA_LIGASE_II_ALA"/>
    <property type="match status" value="1"/>
</dbReference>
<dbReference type="SUPFAM" id="SSF55186">
    <property type="entry name" value="ThrRS/AlaRS common domain"/>
    <property type="match status" value="1"/>
</dbReference>
<organism evidence="7 8">
    <name type="scientific">Jeotgalibacillus terrae</name>
    <dbReference type="NCBI Taxonomy" id="587735"/>
    <lineage>
        <taxon>Bacteria</taxon>
        <taxon>Bacillati</taxon>
        <taxon>Bacillota</taxon>
        <taxon>Bacilli</taxon>
        <taxon>Bacillales</taxon>
        <taxon>Caryophanaceae</taxon>
        <taxon>Jeotgalibacillus</taxon>
    </lineage>
</organism>